<evidence type="ECO:0000256" key="9">
    <source>
        <dbReference type="ARBA" id="ARBA00022990"/>
    </source>
</evidence>
<dbReference type="GO" id="GO:0005938">
    <property type="term" value="C:cell cortex"/>
    <property type="evidence" value="ECO:0007669"/>
    <property type="project" value="UniProtKB-SubCell"/>
</dbReference>
<dbReference type="PANTHER" id="PTHR13034">
    <property type="entry name" value="DYNACTIN P62 SUBUNIT"/>
    <property type="match status" value="1"/>
</dbReference>
<dbReference type="OrthoDB" id="283815at2759"/>
<dbReference type="InterPro" id="IPR008603">
    <property type="entry name" value="DCTN4"/>
</dbReference>
<keyword evidence="6" id="KW-1017">Isopeptide bond</keyword>
<evidence type="ECO:0000256" key="7">
    <source>
        <dbReference type="ARBA" id="ARBA00022553"/>
    </source>
</evidence>
<keyword evidence="16" id="KW-1185">Reference proteome</keyword>
<keyword evidence="7" id="KW-0597">Phosphoprotein</keyword>
<dbReference type="EMBL" id="GGMS01002813">
    <property type="protein sequence ID" value="MBY72016.1"/>
    <property type="molecule type" value="Transcribed_RNA"/>
</dbReference>
<gene>
    <name evidence="15" type="primary">DCTN4</name>
    <name evidence="17" type="synonym">LOC112689313</name>
    <name evidence="15" type="ORF">g.1229</name>
</gene>
<keyword evidence="11" id="KW-0206">Cytoskeleton</keyword>
<protein>
    <recommendedName>
        <fullName evidence="13">Dynactin subunit 4</fullName>
    </recommendedName>
</protein>
<accession>A0A2S2Q2Q6</accession>
<evidence type="ECO:0000256" key="1">
    <source>
        <dbReference type="ARBA" id="ARBA00004300"/>
    </source>
</evidence>
<name>A0A2S2Q2Q6_9HEMI</name>
<dbReference type="GO" id="GO:0005813">
    <property type="term" value="C:centrosome"/>
    <property type="evidence" value="ECO:0007669"/>
    <property type="project" value="UniProtKB-SubCell"/>
</dbReference>
<keyword evidence="10" id="KW-0175">Coiled coil</keyword>
<comment type="similarity">
    <text evidence="12">Belongs to the dynactin subunit 4 family.</text>
</comment>
<evidence type="ECO:0000313" key="17">
    <source>
        <dbReference type="RefSeq" id="XP_025418744.1"/>
    </source>
</evidence>
<evidence type="ECO:0000256" key="14">
    <source>
        <dbReference type="ARBA" id="ARBA00093507"/>
    </source>
</evidence>
<keyword evidence="8" id="KW-0832">Ubl conjugation</keyword>
<organism evidence="15">
    <name type="scientific">Sipha flava</name>
    <name type="common">yellow sugarcane aphid</name>
    <dbReference type="NCBI Taxonomy" id="143950"/>
    <lineage>
        <taxon>Eukaryota</taxon>
        <taxon>Metazoa</taxon>
        <taxon>Ecdysozoa</taxon>
        <taxon>Arthropoda</taxon>
        <taxon>Hexapoda</taxon>
        <taxon>Insecta</taxon>
        <taxon>Pterygota</taxon>
        <taxon>Neoptera</taxon>
        <taxon>Paraneoptera</taxon>
        <taxon>Hemiptera</taxon>
        <taxon>Sternorrhyncha</taxon>
        <taxon>Aphidomorpha</taxon>
        <taxon>Aphidoidea</taxon>
        <taxon>Aphididae</taxon>
        <taxon>Sipha</taxon>
    </lineage>
</organism>
<dbReference type="AlphaFoldDB" id="A0A2S2Q2Q6"/>
<dbReference type="Proteomes" id="UP000694846">
    <property type="component" value="Unplaced"/>
</dbReference>
<evidence type="ECO:0000313" key="16">
    <source>
        <dbReference type="Proteomes" id="UP000694846"/>
    </source>
</evidence>
<evidence type="ECO:0000256" key="5">
    <source>
        <dbReference type="ARBA" id="ARBA00022490"/>
    </source>
</evidence>
<dbReference type="GO" id="GO:0005869">
    <property type="term" value="C:dynactin complex"/>
    <property type="evidence" value="ECO:0007669"/>
    <property type="project" value="InterPro"/>
</dbReference>
<evidence type="ECO:0000256" key="10">
    <source>
        <dbReference type="ARBA" id="ARBA00023054"/>
    </source>
</evidence>
<evidence type="ECO:0000256" key="4">
    <source>
        <dbReference type="ARBA" id="ARBA00004657"/>
    </source>
</evidence>
<evidence type="ECO:0000256" key="3">
    <source>
        <dbReference type="ARBA" id="ARBA00004544"/>
    </source>
</evidence>
<sequence length="467" mass="53794">MASYMLQKTVTSICTCGLQKLLPDLFFCRHCLTLRCDFCVSHEIDTTYCPHCFENLSSTEAKHKKNRCASCLECPRCFNTLSIRSYSRTSDSKKTPQKMYYLLCLFCNWRSHEPNVPDQPTSSGNWPVYKNPNEARIVDLINYYKSISLKEVFDKQKRSTKNYGRNYMHFLEKFGLNAMMARKRAGLPNFPMDGTGYCTPQISSSEAVENVLELPEDIFEKVVDIKQISTLEQRFATPELQSENVDDLFPIRKHLRVKHSLRCRVCEHNVVKPEYNAVKFKIKHLAYYHVPEIKIIKCEPLLAGKSSSLVLKLCNPAQTPTAVRFEKLNLKAINIVREPRQLEGEDLIAIPKQLPEPIPIVLKLQGDIVVPEGEIKIAARDDTAEYDDTNEVNTDYDDPKYVYWRKGNKVALKFEVKPYENIAKNENVQVGFIMNFMYLDTMSHVMNQKQPQSVLVPIKIVLNLPNS</sequence>
<proteinExistence type="inferred from homology"/>
<evidence type="ECO:0000256" key="8">
    <source>
        <dbReference type="ARBA" id="ARBA00022843"/>
    </source>
</evidence>
<reference evidence="17" key="2">
    <citation type="submission" date="2025-04" db="UniProtKB">
        <authorList>
            <consortium name="RefSeq"/>
        </authorList>
    </citation>
    <scope>IDENTIFICATION</scope>
    <source>
        <tissue evidence="17">Whole body</tissue>
    </source>
</reference>
<evidence type="ECO:0000256" key="11">
    <source>
        <dbReference type="ARBA" id="ARBA00023212"/>
    </source>
</evidence>
<keyword evidence="5" id="KW-0963">Cytoplasm</keyword>
<dbReference type="GO" id="GO:0030016">
    <property type="term" value="C:myofibril"/>
    <property type="evidence" value="ECO:0007669"/>
    <property type="project" value="UniProtKB-SubCell"/>
</dbReference>
<dbReference type="Pfam" id="PF05502">
    <property type="entry name" value="Dynactin_p62"/>
    <property type="match status" value="2"/>
</dbReference>
<comment type="subunit">
    <text evidence="14">Subunit of dynactin, a multiprotein complex part of a tripartite complex with dynein and a adapter, such as BICDL1, BICD2 or HOOK3. The dynactin complex is built around ACTR1A/ACTB filament and consists of an actin-related filament composed of a shoulder domain, a pointed end and a barbed end. Its length is defined by its flexible shoulder domain. The soulder is composed of 2 DCTN1 subunits, 4 DCTN2 and 2 DCTN3. The 4 DCNT2 (via N-terminus) bind the ACTR1A filament and act as molecular rulers to determine the length. The pointed end is important for binding dynein-dynactin cargo adapters. Consists of 4 subunits: ACTR10, DCNT4, DCTN5 and DCTN6. The barbed end is composed of a CAPZA1:CAPZB heterodimers, which binds ACTR1A/ACTB filament and dynactin and stabilizes dynactin. Interacts with ATP7B, but not ATP7A, in a copper-dependent manner. Interacts with ANK2; this interaction is required for localization at costameres. Interacts with N4BP2L1.</text>
</comment>
<evidence type="ECO:0000256" key="6">
    <source>
        <dbReference type="ARBA" id="ARBA00022499"/>
    </source>
</evidence>
<dbReference type="RefSeq" id="XP_025418744.1">
    <property type="nucleotide sequence ID" value="XM_025562959.1"/>
</dbReference>
<evidence type="ECO:0000256" key="12">
    <source>
        <dbReference type="ARBA" id="ARBA00034776"/>
    </source>
</evidence>
<comment type="subcellular location">
    <subcellularLocation>
        <location evidence="3">Cytoplasm</location>
        <location evidence="3">Cell cortex</location>
    </subcellularLocation>
    <subcellularLocation>
        <location evidence="1">Cytoplasm</location>
        <location evidence="1">Cytoskeleton</location>
        <location evidence="1">Microtubule organizing center</location>
        <location evidence="1">Centrosome</location>
    </subcellularLocation>
    <subcellularLocation>
        <location evidence="2">Cytoplasm</location>
        <location evidence="2">Cytoskeleton</location>
        <location evidence="2">Stress fiber</location>
    </subcellularLocation>
    <subcellularLocation>
        <location evidence="4">Cytoplasm</location>
        <location evidence="4">Myofibril</location>
    </subcellularLocation>
</comment>
<evidence type="ECO:0000313" key="15">
    <source>
        <dbReference type="EMBL" id="MBY72016.1"/>
    </source>
</evidence>
<reference evidence="15" key="1">
    <citation type="submission" date="2018-04" db="EMBL/GenBank/DDBJ databases">
        <title>Transcriptome assembly of Sipha flava.</title>
        <authorList>
            <person name="Scully E.D."/>
            <person name="Geib S.M."/>
            <person name="Palmer N.A."/>
            <person name="Koch K."/>
            <person name="Bradshaw J."/>
            <person name="Heng-Moss T."/>
            <person name="Sarath G."/>
        </authorList>
    </citation>
    <scope>NUCLEOTIDE SEQUENCE</scope>
</reference>
<evidence type="ECO:0000256" key="2">
    <source>
        <dbReference type="ARBA" id="ARBA00004529"/>
    </source>
</evidence>
<evidence type="ECO:0000256" key="13">
    <source>
        <dbReference type="ARBA" id="ARBA00034864"/>
    </source>
</evidence>
<dbReference type="GO" id="GO:0001725">
    <property type="term" value="C:stress fiber"/>
    <property type="evidence" value="ECO:0007669"/>
    <property type="project" value="UniProtKB-SubCell"/>
</dbReference>
<keyword evidence="9" id="KW-0007">Acetylation</keyword>
<dbReference type="PANTHER" id="PTHR13034:SF2">
    <property type="entry name" value="DYNACTIN SUBUNIT 4"/>
    <property type="match status" value="1"/>
</dbReference>